<evidence type="ECO:0000256" key="1">
    <source>
        <dbReference type="SAM" id="MobiDB-lite"/>
    </source>
</evidence>
<proteinExistence type="predicted"/>
<sequence length="81" mass="9401">MVHSLFLYKLTLTRYRNITQALVFNYPWERCLPFHFVRQAFLLKASRATSLSRALKRSPAQKVVPSDVSKPSQLSSFDGRQ</sequence>
<evidence type="ECO:0000313" key="2">
    <source>
        <dbReference type="EMBL" id="KAH3866223.1"/>
    </source>
</evidence>
<name>A0A9D4LYU9_DREPO</name>
<gene>
    <name evidence="2" type="ORF">DPMN_029282</name>
</gene>
<feature type="region of interest" description="Disordered" evidence="1">
    <location>
        <begin position="62"/>
        <end position="81"/>
    </location>
</feature>
<accession>A0A9D4LYU9</accession>
<dbReference type="AlphaFoldDB" id="A0A9D4LYU9"/>
<keyword evidence="3" id="KW-1185">Reference proteome</keyword>
<protein>
    <submittedName>
        <fullName evidence="2">Uncharacterized protein</fullName>
    </submittedName>
</protein>
<feature type="compositionally biased region" description="Polar residues" evidence="1">
    <location>
        <begin position="69"/>
        <end position="81"/>
    </location>
</feature>
<evidence type="ECO:0000313" key="3">
    <source>
        <dbReference type="Proteomes" id="UP000828390"/>
    </source>
</evidence>
<dbReference type="EMBL" id="JAIWYP010000002">
    <property type="protein sequence ID" value="KAH3866223.1"/>
    <property type="molecule type" value="Genomic_DNA"/>
</dbReference>
<dbReference type="Proteomes" id="UP000828390">
    <property type="component" value="Unassembled WGS sequence"/>
</dbReference>
<comment type="caution">
    <text evidence="2">The sequence shown here is derived from an EMBL/GenBank/DDBJ whole genome shotgun (WGS) entry which is preliminary data.</text>
</comment>
<reference evidence="2" key="2">
    <citation type="submission" date="2020-11" db="EMBL/GenBank/DDBJ databases">
        <authorList>
            <person name="McCartney M.A."/>
            <person name="Auch B."/>
            <person name="Kono T."/>
            <person name="Mallez S."/>
            <person name="Becker A."/>
            <person name="Gohl D.M."/>
            <person name="Silverstein K.A.T."/>
            <person name="Koren S."/>
            <person name="Bechman K.B."/>
            <person name="Herman A."/>
            <person name="Abrahante J.E."/>
            <person name="Garbe J."/>
        </authorList>
    </citation>
    <scope>NUCLEOTIDE SEQUENCE</scope>
    <source>
        <strain evidence="2">Duluth1</strain>
        <tissue evidence="2">Whole animal</tissue>
    </source>
</reference>
<reference evidence="2" key="1">
    <citation type="journal article" date="2019" name="bioRxiv">
        <title>The Genome of the Zebra Mussel, Dreissena polymorpha: A Resource for Invasive Species Research.</title>
        <authorList>
            <person name="McCartney M.A."/>
            <person name="Auch B."/>
            <person name="Kono T."/>
            <person name="Mallez S."/>
            <person name="Zhang Y."/>
            <person name="Obille A."/>
            <person name="Becker A."/>
            <person name="Abrahante J.E."/>
            <person name="Garbe J."/>
            <person name="Badalamenti J.P."/>
            <person name="Herman A."/>
            <person name="Mangelson H."/>
            <person name="Liachko I."/>
            <person name="Sullivan S."/>
            <person name="Sone E.D."/>
            <person name="Koren S."/>
            <person name="Silverstein K.A.T."/>
            <person name="Beckman K.B."/>
            <person name="Gohl D.M."/>
        </authorList>
    </citation>
    <scope>NUCLEOTIDE SEQUENCE</scope>
    <source>
        <strain evidence="2">Duluth1</strain>
        <tissue evidence="2">Whole animal</tissue>
    </source>
</reference>
<organism evidence="2 3">
    <name type="scientific">Dreissena polymorpha</name>
    <name type="common">Zebra mussel</name>
    <name type="synonym">Mytilus polymorpha</name>
    <dbReference type="NCBI Taxonomy" id="45954"/>
    <lineage>
        <taxon>Eukaryota</taxon>
        <taxon>Metazoa</taxon>
        <taxon>Spiralia</taxon>
        <taxon>Lophotrochozoa</taxon>
        <taxon>Mollusca</taxon>
        <taxon>Bivalvia</taxon>
        <taxon>Autobranchia</taxon>
        <taxon>Heteroconchia</taxon>
        <taxon>Euheterodonta</taxon>
        <taxon>Imparidentia</taxon>
        <taxon>Neoheterodontei</taxon>
        <taxon>Myida</taxon>
        <taxon>Dreissenoidea</taxon>
        <taxon>Dreissenidae</taxon>
        <taxon>Dreissena</taxon>
    </lineage>
</organism>